<dbReference type="AlphaFoldDB" id="A0A6A3NVG5"/>
<organism evidence="3 4">
    <name type="scientific">Phytophthora rubi</name>
    <dbReference type="NCBI Taxonomy" id="129364"/>
    <lineage>
        <taxon>Eukaryota</taxon>
        <taxon>Sar</taxon>
        <taxon>Stramenopiles</taxon>
        <taxon>Oomycota</taxon>
        <taxon>Peronosporomycetes</taxon>
        <taxon>Peronosporales</taxon>
        <taxon>Peronosporaceae</taxon>
        <taxon>Phytophthora</taxon>
    </lineage>
</organism>
<proteinExistence type="predicted"/>
<evidence type="ECO:0000313" key="4">
    <source>
        <dbReference type="Proteomes" id="UP000435112"/>
    </source>
</evidence>
<sequence length="356" mass="38914">MLGQVLLLVVAAQAFGVLVTEAKYAVQATYLGDSCGETPYAVTVWPNETCATSSCDSFDQFEGSRDVNANMMTTDCASDYEQVLEVMRAKFGSSPYLLQMLHTDENCTEFSMAFGYPAMGACVGAYNESDGLYAVASLFTNSSASLTLYMERTCFSNQKYMSTFVDKEALASHSCSIDWFRWYSSNDVKPDGGAPIFTAGSSKSLSSGSIVGIGLGAFGFAIVFVVAIVLRRRQTKARAMFKHDQFAQSLTPTNIDSLEAVLRGQTGLWDDDIITAKRIPRYMMYLLPDAQHSFCFTGMKHVEISRSSPQSIVELGLIGTWICACPESAQRSLEIDDSHTTLTLGESQQSRIALEP</sequence>
<feature type="signal peptide" evidence="2">
    <location>
        <begin position="1"/>
        <end position="16"/>
    </location>
</feature>
<evidence type="ECO:0000313" key="3">
    <source>
        <dbReference type="EMBL" id="KAE9045236.1"/>
    </source>
</evidence>
<gene>
    <name evidence="3" type="ORF">PR002_g2331</name>
</gene>
<keyword evidence="1" id="KW-0812">Transmembrane</keyword>
<dbReference type="EMBL" id="QXFU01000078">
    <property type="protein sequence ID" value="KAE9045236.1"/>
    <property type="molecule type" value="Genomic_DNA"/>
</dbReference>
<accession>A0A6A3NVG5</accession>
<keyword evidence="1" id="KW-0472">Membrane</keyword>
<reference evidence="3 4" key="1">
    <citation type="submission" date="2018-09" db="EMBL/GenBank/DDBJ databases">
        <title>Genomic investigation of the strawberry pathogen Phytophthora fragariae indicates pathogenicity is determined by transcriptional variation in three key races.</title>
        <authorList>
            <person name="Adams T.M."/>
            <person name="Armitage A.D."/>
            <person name="Sobczyk M.K."/>
            <person name="Bates H.J."/>
            <person name="Dunwell J.M."/>
            <person name="Nellist C.F."/>
            <person name="Harrison R.J."/>
        </authorList>
    </citation>
    <scope>NUCLEOTIDE SEQUENCE [LARGE SCALE GENOMIC DNA]</scope>
    <source>
        <strain evidence="3 4">SCRP324</strain>
    </source>
</reference>
<protein>
    <submittedName>
        <fullName evidence="3">Uncharacterized protein</fullName>
    </submittedName>
</protein>
<evidence type="ECO:0000256" key="2">
    <source>
        <dbReference type="SAM" id="SignalP"/>
    </source>
</evidence>
<keyword evidence="1" id="KW-1133">Transmembrane helix</keyword>
<feature type="transmembrane region" description="Helical" evidence="1">
    <location>
        <begin position="210"/>
        <end position="230"/>
    </location>
</feature>
<feature type="chain" id="PRO_5025680121" evidence="2">
    <location>
        <begin position="17"/>
        <end position="356"/>
    </location>
</feature>
<keyword evidence="2" id="KW-0732">Signal</keyword>
<comment type="caution">
    <text evidence="3">The sequence shown here is derived from an EMBL/GenBank/DDBJ whole genome shotgun (WGS) entry which is preliminary data.</text>
</comment>
<dbReference type="OrthoDB" id="4062651at2759"/>
<dbReference type="Proteomes" id="UP000435112">
    <property type="component" value="Unassembled WGS sequence"/>
</dbReference>
<evidence type="ECO:0000256" key="1">
    <source>
        <dbReference type="SAM" id="Phobius"/>
    </source>
</evidence>
<name>A0A6A3NVG5_9STRA</name>